<evidence type="ECO:0000313" key="2">
    <source>
        <dbReference type="Proteomes" id="UP000494106"/>
    </source>
</evidence>
<dbReference type="EMBL" id="CADEBC010000447">
    <property type="protein sequence ID" value="CAB3231578.1"/>
    <property type="molecule type" value="Genomic_DNA"/>
</dbReference>
<keyword evidence="2" id="KW-1185">Reference proteome</keyword>
<dbReference type="AlphaFoldDB" id="A0A8S0ZJT5"/>
<evidence type="ECO:0000313" key="1">
    <source>
        <dbReference type="EMBL" id="CAB3231578.1"/>
    </source>
</evidence>
<comment type="caution">
    <text evidence="1">The sequence shown here is derived from an EMBL/GenBank/DDBJ whole genome shotgun (WGS) entry which is preliminary data.</text>
</comment>
<protein>
    <submittedName>
        <fullName evidence="1">Uncharacterized protein</fullName>
    </submittedName>
</protein>
<dbReference type="Proteomes" id="UP000494106">
    <property type="component" value="Unassembled WGS sequence"/>
</dbReference>
<organism evidence="1 2">
    <name type="scientific">Arctia plantaginis</name>
    <name type="common">Wood tiger moth</name>
    <name type="synonym">Phalaena plantaginis</name>
    <dbReference type="NCBI Taxonomy" id="874455"/>
    <lineage>
        <taxon>Eukaryota</taxon>
        <taxon>Metazoa</taxon>
        <taxon>Ecdysozoa</taxon>
        <taxon>Arthropoda</taxon>
        <taxon>Hexapoda</taxon>
        <taxon>Insecta</taxon>
        <taxon>Pterygota</taxon>
        <taxon>Neoptera</taxon>
        <taxon>Endopterygota</taxon>
        <taxon>Lepidoptera</taxon>
        <taxon>Glossata</taxon>
        <taxon>Ditrysia</taxon>
        <taxon>Noctuoidea</taxon>
        <taxon>Erebidae</taxon>
        <taxon>Arctiinae</taxon>
        <taxon>Arctia</taxon>
    </lineage>
</organism>
<name>A0A8S0ZJT5_ARCPL</name>
<reference evidence="1 2" key="1">
    <citation type="submission" date="2020-04" db="EMBL/GenBank/DDBJ databases">
        <authorList>
            <person name="Wallbank WR R."/>
            <person name="Pardo Diaz C."/>
            <person name="Kozak K."/>
            <person name="Martin S."/>
            <person name="Jiggins C."/>
            <person name="Moest M."/>
            <person name="Warren A I."/>
            <person name="Byers J.R.P. K."/>
            <person name="Montejo-Kovacevich G."/>
            <person name="Yen C E."/>
        </authorList>
    </citation>
    <scope>NUCLEOTIDE SEQUENCE [LARGE SCALE GENOMIC DNA]</scope>
</reference>
<sequence>MPFCSERKVAAADDGGTGGGAVTGAGSEARCFGEPGKGSPFSPSNCDEFASLYSKTLLLSLLKNVWN</sequence>
<accession>A0A8S0ZJT5</accession>
<gene>
    <name evidence="1" type="ORF">APLA_LOCUS4483</name>
</gene>
<proteinExistence type="predicted"/>